<dbReference type="GO" id="GO:0005634">
    <property type="term" value="C:nucleus"/>
    <property type="evidence" value="ECO:0007669"/>
    <property type="project" value="TreeGrafter"/>
</dbReference>
<proteinExistence type="predicted"/>
<dbReference type="STRING" id="29172.A0A0D8XGV4"/>
<dbReference type="InterPro" id="IPR006186">
    <property type="entry name" value="Ser/Thr-sp_prot-phosphatase"/>
</dbReference>
<dbReference type="GO" id="GO:0004722">
    <property type="term" value="F:protein serine/threonine phosphatase activity"/>
    <property type="evidence" value="ECO:0007669"/>
    <property type="project" value="TreeGrafter"/>
</dbReference>
<name>A0A0D8XGV4_DICVI</name>
<dbReference type="PANTHER" id="PTHR11668">
    <property type="entry name" value="SERINE/THREONINE PROTEIN PHOSPHATASE"/>
    <property type="match status" value="1"/>
</dbReference>
<organism evidence="2 3">
    <name type="scientific">Dictyocaulus viviparus</name>
    <name type="common">Bovine lungworm</name>
    <dbReference type="NCBI Taxonomy" id="29172"/>
    <lineage>
        <taxon>Eukaryota</taxon>
        <taxon>Metazoa</taxon>
        <taxon>Ecdysozoa</taxon>
        <taxon>Nematoda</taxon>
        <taxon>Chromadorea</taxon>
        <taxon>Rhabditida</taxon>
        <taxon>Rhabditina</taxon>
        <taxon>Rhabditomorpha</taxon>
        <taxon>Strongyloidea</taxon>
        <taxon>Metastrongylidae</taxon>
        <taxon>Dictyocaulus</taxon>
    </lineage>
</organism>
<accession>A0A0D8XGV4</accession>
<evidence type="ECO:0000259" key="1">
    <source>
        <dbReference type="SMART" id="SM00156"/>
    </source>
</evidence>
<dbReference type="InterPro" id="IPR004843">
    <property type="entry name" value="Calcineurin-like_PHP"/>
</dbReference>
<dbReference type="OrthoDB" id="5860751at2759"/>
<dbReference type="Pfam" id="PF00149">
    <property type="entry name" value="Metallophos"/>
    <property type="match status" value="1"/>
</dbReference>
<gene>
    <name evidence="2" type="ORF">DICVIV_11054</name>
</gene>
<dbReference type="SMART" id="SM00156">
    <property type="entry name" value="PP2Ac"/>
    <property type="match status" value="1"/>
</dbReference>
<dbReference type="SUPFAM" id="SSF56300">
    <property type="entry name" value="Metallo-dependent phosphatases"/>
    <property type="match status" value="1"/>
</dbReference>
<reference evidence="3" key="2">
    <citation type="journal article" date="2016" name="Sci. Rep.">
        <title>Dictyocaulus viviparus genome, variome and transcriptome elucidate lungworm biology and support future intervention.</title>
        <authorList>
            <person name="McNulty S.N."/>
            <person name="Strube C."/>
            <person name="Rosa B.A."/>
            <person name="Martin J.C."/>
            <person name="Tyagi R."/>
            <person name="Choi Y.J."/>
            <person name="Wang Q."/>
            <person name="Hallsworth Pepin K."/>
            <person name="Zhang X."/>
            <person name="Ozersky P."/>
            <person name="Wilson R.K."/>
            <person name="Sternberg P.W."/>
            <person name="Gasser R.B."/>
            <person name="Mitreva M."/>
        </authorList>
    </citation>
    <scope>NUCLEOTIDE SEQUENCE [LARGE SCALE GENOMIC DNA]</scope>
    <source>
        <strain evidence="3">HannoverDv2000</strain>
    </source>
</reference>
<dbReference type="AlphaFoldDB" id="A0A0D8XGV4"/>
<dbReference type="PANTHER" id="PTHR11668:SF290">
    <property type="entry name" value="SERINE_THREONINE SPECIFIC PROTEIN PHOSPHATASES DOMAIN-CONTAINING PROTEIN"/>
    <property type="match status" value="1"/>
</dbReference>
<dbReference type="InterPro" id="IPR029052">
    <property type="entry name" value="Metallo-depent_PP-like"/>
</dbReference>
<dbReference type="PRINTS" id="PR00114">
    <property type="entry name" value="STPHPHTASE"/>
</dbReference>
<dbReference type="Gene3D" id="3.60.21.10">
    <property type="match status" value="1"/>
</dbReference>
<feature type="domain" description="Serine/threonine specific protein phosphatases" evidence="1">
    <location>
        <begin position="94"/>
        <end position="283"/>
    </location>
</feature>
<keyword evidence="3" id="KW-1185">Reference proteome</keyword>
<dbReference type="InterPro" id="IPR050341">
    <property type="entry name" value="PP1_catalytic_subunit"/>
</dbReference>
<sequence>MSAQRVGFEVSEKKLVTGQLSFPLLCRVLTNMELRIRKEVIELNSHEMPTYNKVEFIAGGNGHSLVKVDQMFLSGYENYKITHLLQHGPYVYDWRPFELVSLLSQATEIFEGESTILILRAPIVIIGDIRGQYQDLHRWLCIVDFPPRSKILFLGGVIDPEEPGSLDCLAFIAAMKVRFPHDVFLIRGMGETLPIVFHARFRGLNNSAVQSLVLSPKKKAATRLCNSLPIAARISNRILAVHSGLSHEGKGTYNLLSLDRFFPTGDSTSKFFVHTIVVYNSLP</sequence>
<protein>
    <submittedName>
        <fullName evidence="2">Phosphoprotein phosphatase 1 domain protein</fullName>
    </submittedName>
</protein>
<dbReference type="EMBL" id="KN716607">
    <property type="protein sequence ID" value="KJH42952.1"/>
    <property type="molecule type" value="Genomic_DNA"/>
</dbReference>
<reference evidence="2 3" key="1">
    <citation type="submission" date="2013-11" db="EMBL/GenBank/DDBJ databases">
        <title>Draft genome of the bovine lungworm Dictyocaulus viviparus.</title>
        <authorList>
            <person name="Mitreva M."/>
        </authorList>
    </citation>
    <scope>NUCLEOTIDE SEQUENCE [LARGE SCALE GENOMIC DNA]</scope>
    <source>
        <strain evidence="2 3">HannoverDv2000</strain>
    </source>
</reference>
<dbReference type="GO" id="GO:0005737">
    <property type="term" value="C:cytoplasm"/>
    <property type="evidence" value="ECO:0007669"/>
    <property type="project" value="TreeGrafter"/>
</dbReference>
<dbReference type="Proteomes" id="UP000053766">
    <property type="component" value="Unassembled WGS sequence"/>
</dbReference>
<evidence type="ECO:0000313" key="2">
    <source>
        <dbReference type="EMBL" id="KJH42952.1"/>
    </source>
</evidence>
<evidence type="ECO:0000313" key="3">
    <source>
        <dbReference type="Proteomes" id="UP000053766"/>
    </source>
</evidence>